<organism evidence="2 3">
    <name type="scientific">Vibrio agarivorans</name>
    <dbReference type="NCBI Taxonomy" id="153622"/>
    <lineage>
        <taxon>Bacteria</taxon>
        <taxon>Pseudomonadati</taxon>
        <taxon>Pseudomonadota</taxon>
        <taxon>Gammaproteobacteria</taxon>
        <taxon>Vibrionales</taxon>
        <taxon>Vibrionaceae</taxon>
        <taxon>Vibrio</taxon>
    </lineage>
</organism>
<dbReference type="InterPro" id="IPR032809">
    <property type="entry name" value="Put_HupE_UreJ"/>
</dbReference>
<feature type="transmembrane region" description="Helical" evidence="1">
    <location>
        <begin position="165"/>
        <end position="182"/>
    </location>
</feature>
<protein>
    <submittedName>
        <fullName evidence="2">HupE/UreJ family protein</fullName>
    </submittedName>
</protein>
<proteinExistence type="predicted"/>
<gene>
    <name evidence="2" type="ORF">QWJ08_19400</name>
</gene>
<keyword evidence="3" id="KW-1185">Reference proteome</keyword>
<sequence>MTNNDNNYRIELRLPDEFKEENSPYFAFPEDCQLTQFNNYISSVKCDESLLGKRLEIKFDYFVPQTSTLINYYDINGNNSLYDVTATPYWDVPETIVQELQYSKFLLVGFEHILGGFDHVLFIICLLMVVSSKSQLIKAITGFTLAHSLTLVLVSVGVFQPAIEPIELIVALSVLLLAYEVATNSNSLTHRYPIVVSLFCGLLHGIGFSSVLSEVNTFGALNLSSILFFNIGIELGQLLIVAAWLIVMKIGQLLSFDQAEVYKAKLTCICLTGGLSLFWVLDRLFIWLESRAVVLFV</sequence>
<feature type="transmembrane region" description="Helical" evidence="1">
    <location>
        <begin position="225"/>
        <end position="247"/>
    </location>
</feature>
<evidence type="ECO:0000256" key="1">
    <source>
        <dbReference type="SAM" id="Phobius"/>
    </source>
</evidence>
<feature type="transmembrane region" description="Helical" evidence="1">
    <location>
        <begin position="194"/>
        <end position="213"/>
    </location>
</feature>
<evidence type="ECO:0000313" key="3">
    <source>
        <dbReference type="Proteomes" id="UP001169719"/>
    </source>
</evidence>
<dbReference type="EMBL" id="JAUEOZ010000002">
    <property type="protein sequence ID" value="MDN2483515.1"/>
    <property type="molecule type" value="Genomic_DNA"/>
</dbReference>
<reference evidence="2" key="1">
    <citation type="submission" date="2024-05" db="EMBL/GenBank/DDBJ databases">
        <title>Genome Sequences of Four Agar- Degrading Marine Bacteria.</title>
        <authorList>
            <person name="Phillips E.K."/>
            <person name="Shaffer J.C."/>
            <person name="Henson M.W."/>
            <person name="Temperton B."/>
            <person name="Thrash C.J."/>
            <person name="Martin M.O."/>
        </authorList>
    </citation>
    <scope>NUCLEOTIDE SEQUENCE</scope>
    <source>
        <strain evidence="2">EKP203</strain>
    </source>
</reference>
<dbReference type="Pfam" id="PF13795">
    <property type="entry name" value="HupE_UreJ_2"/>
    <property type="match status" value="1"/>
</dbReference>
<name>A0ABT7Y6E7_9VIBR</name>
<dbReference type="RefSeq" id="WP_289963585.1">
    <property type="nucleotide sequence ID" value="NZ_JAUEOZ010000002.1"/>
</dbReference>
<feature type="transmembrane region" description="Helical" evidence="1">
    <location>
        <begin position="136"/>
        <end position="159"/>
    </location>
</feature>
<accession>A0ABT7Y6E7</accession>
<keyword evidence="1" id="KW-0472">Membrane</keyword>
<evidence type="ECO:0000313" key="2">
    <source>
        <dbReference type="EMBL" id="MDN2483515.1"/>
    </source>
</evidence>
<keyword evidence="1" id="KW-1133">Transmembrane helix</keyword>
<feature type="transmembrane region" description="Helical" evidence="1">
    <location>
        <begin position="105"/>
        <end position="129"/>
    </location>
</feature>
<dbReference type="Proteomes" id="UP001169719">
    <property type="component" value="Unassembled WGS sequence"/>
</dbReference>
<keyword evidence="1" id="KW-0812">Transmembrane</keyword>
<comment type="caution">
    <text evidence="2">The sequence shown here is derived from an EMBL/GenBank/DDBJ whole genome shotgun (WGS) entry which is preliminary data.</text>
</comment>